<evidence type="ECO:0008006" key="2">
    <source>
        <dbReference type="Google" id="ProtNLM"/>
    </source>
</evidence>
<reference evidence="1" key="1">
    <citation type="journal article" date="2014" name="Front. Microbiol.">
        <title>High frequency of phylogenetically diverse reductive dehalogenase-homologous genes in deep subseafloor sedimentary metagenomes.</title>
        <authorList>
            <person name="Kawai M."/>
            <person name="Futagami T."/>
            <person name="Toyoda A."/>
            <person name="Takaki Y."/>
            <person name="Nishi S."/>
            <person name="Hori S."/>
            <person name="Arai W."/>
            <person name="Tsubouchi T."/>
            <person name="Morono Y."/>
            <person name="Uchiyama I."/>
            <person name="Ito T."/>
            <person name="Fujiyama A."/>
            <person name="Inagaki F."/>
            <person name="Takami H."/>
        </authorList>
    </citation>
    <scope>NUCLEOTIDE SEQUENCE</scope>
    <source>
        <strain evidence="1">Expedition CK06-06</strain>
    </source>
</reference>
<feature type="non-terminal residue" evidence="1">
    <location>
        <position position="1"/>
    </location>
</feature>
<comment type="caution">
    <text evidence="1">The sequence shown here is derived from an EMBL/GenBank/DDBJ whole genome shotgun (WGS) entry which is preliminary data.</text>
</comment>
<organism evidence="1">
    <name type="scientific">marine sediment metagenome</name>
    <dbReference type="NCBI Taxonomy" id="412755"/>
    <lineage>
        <taxon>unclassified sequences</taxon>
        <taxon>metagenomes</taxon>
        <taxon>ecological metagenomes</taxon>
    </lineage>
</organism>
<dbReference type="AlphaFoldDB" id="X0S8Q5"/>
<dbReference type="EMBL" id="BARS01001866">
    <property type="protein sequence ID" value="GAF77423.1"/>
    <property type="molecule type" value="Genomic_DNA"/>
</dbReference>
<accession>X0S8Q5</accession>
<dbReference type="SUPFAM" id="SSF56300">
    <property type="entry name" value="Metallo-dependent phosphatases"/>
    <property type="match status" value="1"/>
</dbReference>
<protein>
    <recommendedName>
        <fullName evidence="2">Calcineurin-like phosphoesterase domain-containing protein</fullName>
    </recommendedName>
</protein>
<sequence>GFLQQLYKYHQPEYWFFGHFHINKIVHDAKTTFICLDELEYMDFDFDTLTFEGRGRWTERDSINSKLND</sequence>
<dbReference type="InterPro" id="IPR029052">
    <property type="entry name" value="Metallo-depent_PP-like"/>
</dbReference>
<gene>
    <name evidence="1" type="ORF">S01H1_03417</name>
</gene>
<name>X0S8Q5_9ZZZZ</name>
<proteinExistence type="predicted"/>
<evidence type="ECO:0000313" key="1">
    <source>
        <dbReference type="EMBL" id="GAF77423.1"/>
    </source>
</evidence>